<proteinExistence type="predicted"/>
<organism evidence="1 2">
    <name type="scientific">Flavobacterium ponti</name>
    <dbReference type="NCBI Taxonomy" id="665133"/>
    <lineage>
        <taxon>Bacteria</taxon>
        <taxon>Pseudomonadati</taxon>
        <taxon>Bacteroidota</taxon>
        <taxon>Flavobacteriia</taxon>
        <taxon>Flavobacteriales</taxon>
        <taxon>Flavobacteriaceae</taxon>
        <taxon>Flavobacterium</taxon>
    </lineage>
</organism>
<keyword evidence="2" id="KW-1185">Reference proteome</keyword>
<dbReference type="Proteomes" id="UP001595885">
    <property type="component" value="Unassembled WGS sequence"/>
</dbReference>
<gene>
    <name evidence="1" type="ORF">ACFO3U_13875</name>
</gene>
<evidence type="ECO:0000313" key="2">
    <source>
        <dbReference type="Proteomes" id="UP001595885"/>
    </source>
</evidence>
<protein>
    <submittedName>
        <fullName evidence="1">IPExxxVDY family protein</fullName>
    </submittedName>
</protein>
<reference evidence="2" key="1">
    <citation type="journal article" date="2019" name="Int. J. Syst. Evol. Microbiol.">
        <title>The Global Catalogue of Microorganisms (GCM) 10K type strain sequencing project: providing services to taxonomists for standard genome sequencing and annotation.</title>
        <authorList>
            <consortium name="The Broad Institute Genomics Platform"/>
            <consortium name="The Broad Institute Genome Sequencing Center for Infectious Disease"/>
            <person name="Wu L."/>
            <person name="Ma J."/>
        </authorList>
    </citation>
    <scope>NUCLEOTIDE SEQUENCE [LARGE SCALE GENOMIC DNA]</scope>
    <source>
        <strain evidence="2">CCUG 50349</strain>
    </source>
</reference>
<name>A0ABV9P8I6_9FLAO</name>
<dbReference type="RefSeq" id="WP_379743735.1">
    <property type="nucleotide sequence ID" value="NZ_JBHSGW010000028.1"/>
</dbReference>
<dbReference type="NCBIfam" id="NF033205">
    <property type="entry name" value="IPExxxVDY"/>
    <property type="match status" value="1"/>
</dbReference>
<sequence length="155" mass="18297">MAVFKLQLEDFSTNEYELIAIHTTVEVSKLAFLLNKNLNTRFHFLDVIDKKEKREKGSFERYFFSDDKNEIFWNLLENKSVIKGANEQESLFDQFGQIMYLIPEVKKADYILKIDSEENHLDTQKIIQNISEISIVSMSYKIDKNNIKTKSNLIF</sequence>
<accession>A0ABV9P8I6</accession>
<comment type="caution">
    <text evidence="1">The sequence shown here is derived from an EMBL/GenBank/DDBJ whole genome shotgun (WGS) entry which is preliminary data.</text>
</comment>
<dbReference type="InterPro" id="IPR047690">
    <property type="entry name" value="IPExxxVDY_fam"/>
</dbReference>
<dbReference type="EMBL" id="JBHSGW010000028">
    <property type="protein sequence ID" value="MFC4741086.1"/>
    <property type="molecule type" value="Genomic_DNA"/>
</dbReference>
<evidence type="ECO:0000313" key="1">
    <source>
        <dbReference type="EMBL" id="MFC4741086.1"/>
    </source>
</evidence>